<evidence type="ECO:0000259" key="12">
    <source>
        <dbReference type="PROSITE" id="PS50901"/>
    </source>
</evidence>
<dbReference type="GO" id="GO:0003677">
    <property type="term" value="F:DNA binding"/>
    <property type="evidence" value="ECO:0007669"/>
    <property type="project" value="InterPro"/>
</dbReference>
<comment type="subcellular location">
    <subcellularLocation>
        <location evidence="1">Cell membrane</location>
        <topology evidence="1">Multi-pass membrane protein</topology>
    </subcellularLocation>
</comment>
<keyword evidence="8 11" id="KW-0472">Membrane</keyword>
<feature type="binding site" evidence="9">
    <location>
        <begin position="1045"/>
        <end position="1052"/>
    </location>
    <ligand>
        <name>ATP</name>
        <dbReference type="ChEBI" id="CHEBI:30616"/>
    </ligand>
</feature>
<keyword evidence="6 9" id="KW-0067">ATP-binding</keyword>
<dbReference type="Proteomes" id="UP000283644">
    <property type="component" value="Unassembled WGS sequence"/>
</dbReference>
<reference evidence="13 14" key="1">
    <citation type="submission" date="2018-09" db="EMBL/GenBank/DDBJ databases">
        <title>Genome sequencing of Nocardioides immobilis CCTCC AB 2017083 for comparison to Nocardioides silvaticus.</title>
        <authorList>
            <person name="Li C."/>
            <person name="Wang G."/>
        </authorList>
    </citation>
    <scope>NUCLEOTIDE SEQUENCE [LARGE SCALE GENOMIC DNA]</scope>
    <source>
        <strain evidence="13 14">CCTCC AB 2017083</strain>
    </source>
</reference>
<dbReference type="InterPro" id="IPR023837">
    <property type="entry name" value="EccCb-like_Actinobacteria"/>
</dbReference>
<dbReference type="Gene3D" id="3.40.50.300">
    <property type="entry name" value="P-loop containing nucleotide triphosphate hydrolases"/>
    <property type="match status" value="4"/>
</dbReference>
<keyword evidence="7 11" id="KW-1133">Transmembrane helix</keyword>
<evidence type="ECO:0000256" key="2">
    <source>
        <dbReference type="ARBA" id="ARBA00022475"/>
    </source>
</evidence>
<dbReference type="Pfam" id="PF01580">
    <property type="entry name" value="FtsK_SpoIIIE"/>
    <property type="match status" value="3"/>
</dbReference>
<keyword evidence="14" id="KW-1185">Reference proteome</keyword>
<dbReference type="RefSeq" id="WP_118925718.1">
    <property type="nucleotide sequence ID" value="NZ_QXGH01000016.1"/>
</dbReference>
<evidence type="ECO:0000256" key="9">
    <source>
        <dbReference type="PROSITE-ProRule" id="PRU00289"/>
    </source>
</evidence>
<dbReference type="InterPro" id="IPR002543">
    <property type="entry name" value="FtsK_dom"/>
</dbReference>
<evidence type="ECO:0000256" key="5">
    <source>
        <dbReference type="ARBA" id="ARBA00022741"/>
    </source>
</evidence>
<dbReference type="OrthoDB" id="9807790at2"/>
<evidence type="ECO:0000256" key="1">
    <source>
        <dbReference type="ARBA" id="ARBA00004651"/>
    </source>
</evidence>
<accession>A0A417Y245</accession>
<evidence type="ECO:0000313" key="13">
    <source>
        <dbReference type="EMBL" id="RHW26722.1"/>
    </source>
</evidence>
<feature type="region of interest" description="Disordered" evidence="10">
    <location>
        <begin position="1"/>
        <end position="25"/>
    </location>
</feature>
<dbReference type="NCBIfam" id="TIGR03925">
    <property type="entry name" value="T7SS_EccC_b"/>
    <property type="match status" value="1"/>
</dbReference>
<protein>
    <submittedName>
        <fullName evidence="13">Type VII secretion protein EccCa</fullName>
    </submittedName>
</protein>
<keyword evidence="2" id="KW-1003">Cell membrane</keyword>
<keyword evidence="5 9" id="KW-0547">Nucleotide-binding</keyword>
<feature type="domain" description="FtsK" evidence="12">
    <location>
        <begin position="430"/>
        <end position="630"/>
    </location>
</feature>
<name>A0A417Y245_9ACTN</name>
<dbReference type="PROSITE" id="PS50901">
    <property type="entry name" value="FTSK"/>
    <property type="match status" value="3"/>
</dbReference>
<dbReference type="GO" id="GO:0005524">
    <property type="term" value="F:ATP binding"/>
    <property type="evidence" value="ECO:0007669"/>
    <property type="project" value="UniProtKB-UniRule"/>
</dbReference>
<feature type="domain" description="FtsK" evidence="12">
    <location>
        <begin position="773"/>
        <end position="944"/>
    </location>
</feature>
<feature type="domain" description="FtsK" evidence="12">
    <location>
        <begin position="1028"/>
        <end position="1212"/>
    </location>
</feature>
<dbReference type="AlphaFoldDB" id="A0A417Y245"/>
<sequence>MTPRPELPSGRIRLEEPPRLPTAEGAGGVAASAIPMLGSLGSVVLVASLGGGSSEVRVVAAGLFLVTTVAYLGFQLDRQRGQRRRQLTGARRAYLRHLAGVRAAVREAAATQRQALGWLHPEPAALPSVAADGTRVWERGPEDPAFLHVRYGVCAQSLSVELAAPADLDADDADPAAVSAVRRLLDTHPVQPDLPAAVDLRRFHRIALAGGPGAGRALARSLVCSAATFHSPEHLTVAVLATDDTLEEWEWVKWLPHAQAAQRSDAVGPVRLIGSAATALTDLLPTTGHVLLVVDGPASAHGVVPPDGRPGVTVVEVGAPDEPPAAGELRLELLPGEDSEPGVPVRAVRLRAEPVTAHADRCDPATAEAVARRLLPRQAATSAPDAAPATPAGLPELLGVDGMTAFDPGSGWRPRPPRDRLRVPVGTGSAGVVHLDLKESAQGGMGPHGLVVGATGSGKSEFLRTLVLGLAMTHPPDQLNLVLVDFKGGATFAGMADLPHVSAVITNLAGELALVDRMHDALAGEMVRRQEALRSAGNLSSVRDYEHARTGGADLPPVPSLLIVVDEFSELLSTKPELTDLFVAIGRLGRSLGLHLLLASQRLEEGRLRGLDAHLSYRVGLRTFSAQESRTVLGVPDAHALPSVPGLGYLKPDPTTLTRFQAAYVSGPSGQPAVRRRGARRAPLVLPFVAREVRAPVTAGPAAGRAAVEPPASDQASVLELAVARMRGHGPPAHQIWLPPLDRPEPLGRLLPAARGPLRVPVGTLDRPREQRRDPLVLDLTGAGGHVAVVGGPRSGKSTLLRTIVAAAALAGSPRETQWYVLDLGGGGFGDLADLPHVSGVAGRADRDVVRRVVAEVQGIADRREAGDTADGRGDVFLCVDGWSALRAEHDDLEPALQQLAQRGLGLGVHLVVSSARWSDFRAALRDQLGTRLELRLGDPVDSEVDRRTAATVPTGRPGRGLAPGPLHFLAALPPPPEQLIAAAREAWPGLEAPPVRLLPATVGLAAVRRQAGPDAPGLLLGLDEAQLAPVVLDTDAEPHLLVFGDGRSGKSALLRTYLHEVARTRTARQAQVVVVDYRRSLLGEVPDERLLHYLTSADQARPALDELASYLRTRLPGPDVTPDQLRRRSWWTGAEVFVVVDDYDLVATPQGSPVATLQPLLTQAGDVGLHLVVARRSGGAARALYEPVIQTLRDLAMPGVLLSGNREEGPLIGTVRPAPSVPGRGQLVTRDRGREVFQVAWSPDSATR</sequence>
<evidence type="ECO:0000256" key="10">
    <source>
        <dbReference type="SAM" id="MobiDB-lite"/>
    </source>
</evidence>
<keyword evidence="3 11" id="KW-0812">Transmembrane</keyword>
<dbReference type="InterPro" id="IPR027417">
    <property type="entry name" value="P-loop_NTPase"/>
</dbReference>
<evidence type="ECO:0000256" key="11">
    <source>
        <dbReference type="SAM" id="Phobius"/>
    </source>
</evidence>
<dbReference type="PANTHER" id="PTHR22683">
    <property type="entry name" value="SPORULATION PROTEIN RELATED"/>
    <property type="match status" value="1"/>
</dbReference>
<evidence type="ECO:0000313" key="14">
    <source>
        <dbReference type="Proteomes" id="UP000283644"/>
    </source>
</evidence>
<evidence type="ECO:0000256" key="8">
    <source>
        <dbReference type="ARBA" id="ARBA00023136"/>
    </source>
</evidence>
<feature type="transmembrane region" description="Helical" evidence="11">
    <location>
        <begin position="26"/>
        <end position="49"/>
    </location>
</feature>
<organism evidence="13 14">
    <name type="scientific">Nocardioides immobilis</name>
    <dbReference type="NCBI Taxonomy" id="2049295"/>
    <lineage>
        <taxon>Bacteria</taxon>
        <taxon>Bacillati</taxon>
        <taxon>Actinomycetota</taxon>
        <taxon>Actinomycetes</taxon>
        <taxon>Propionibacteriales</taxon>
        <taxon>Nocardioidaceae</taxon>
        <taxon>Nocardioides</taxon>
    </lineage>
</organism>
<dbReference type="NCBIfam" id="TIGR03924">
    <property type="entry name" value="T7SS_EccC_a"/>
    <property type="match status" value="1"/>
</dbReference>
<dbReference type="EMBL" id="QXGH01000016">
    <property type="protein sequence ID" value="RHW26722.1"/>
    <property type="molecule type" value="Genomic_DNA"/>
</dbReference>
<dbReference type="PANTHER" id="PTHR22683:SF1">
    <property type="entry name" value="TYPE VII SECRETION SYSTEM PROTEIN ESSC"/>
    <property type="match status" value="1"/>
</dbReference>
<dbReference type="SUPFAM" id="SSF52540">
    <property type="entry name" value="P-loop containing nucleoside triphosphate hydrolases"/>
    <property type="match status" value="3"/>
</dbReference>
<dbReference type="GO" id="GO:0005886">
    <property type="term" value="C:plasma membrane"/>
    <property type="evidence" value="ECO:0007669"/>
    <property type="project" value="UniProtKB-SubCell"/>
</dbReference>
<dbReference type="InterPro" id="IPR003593">
    <property type="entry name" value="AAA+_ATPase"/>
</dbReference>
<evidence type="ECO:0000256" key="7">
    <source>
        <dbReference type="ARBA" id="ARBA00022989"/>
    </source>
</evidence>
<keyword evidence="4" id="KW-0677">Repeat</keyword>
<gene>
    <name evidence="13" type="primary">eccCa</name>
    <name evidence="13" type="ORF">D0Z08_13280</name>
</gene>
<feature type="binding site" evidence="9">
    <location>
        <begin position="791"/>
        <end position="798"/>
    </location>
    <ligand>
        <name>ATP</name>
        <dbReference type="ChEBI" id="CHEBI:30616"/>
    </ligand>
</feature>
<proteinExistence type="predicted"/>
<evidence type="ECO:0000256" key="6">
    <source>
        <dbReference type="ARBA" id="ARBA00022840"/>
    </source>
</evidence>
<feature type="binding site" evidence="9">
    <location>
        <begin position="453"/>
        <end position="460"/>
    </location>
    <ligand>
        <name>ATP</name>
        <dbReference type="ChEBI" id="CHEBI:30616"/>
    </ligand>
</feature>
<comment type="caution">
    <text evidence="13">The sequence shown here is derived from an EMBL/GenBank/DDBJ whole genome shotgun (WGS) entry which is preliminary data.</text>
</comment>
<dbReference type="SMART" id="SM00382">
    <property type="entry name" value="AAA"/>
    <property type="match status" value="3"/>
</dbReference>
<dbReference type="InterPro" id="IPR050206">
    <property type="entry name" value="FtsK/SpoIIIE/SftA"/>
</dbReference>
<feature type="transmembrane region" description="Helical" evidence="11">
    <location>
        <begin position="56"/>
        <end position="74"/>
    </location>
</feature>
<dbReference type="InterPro" id="IPR023836">
    <property type="entry name" value="EccCa-like_Actinobacteria"/>
</dbReference>
<evidence type="ECO:0000256" key="4">
    <source>
        <dbReference type="ARBA" id="ARBA00022737"/>
    </source>
</evidence>
<evidence type="ECO:0000256" key="3">
    <source>
        <dbReference type="ARBA" id="ARBA00022692"/>
    </source>
</evidence>